<dbReference type="Gene3D" id="2.40.10.10">
    <property type="entry name" value="Trypsin-like serine proteases"/>
    <property type="match status" value="1"/>
</dbReference>
<keyword evidence="1" id="KW-0732">Signal</keyword>
<protein>
    <recommendedName>
        <fullName evidence="2">Peptidase S1 domain-containing protein</fullName>
    </recommendedName>
</protein>
<comment type="caution">
    <text evidence="3">The sequence shown here is derived from an EMBL/GenBank/DDBJ whole genome shotgun (WGS) entry which is preliminary data.</text>
</comment>
<dbReference type="Proteomes" id="UP001642540">
    <property type="component" value="Unassembled WGS sequence"/>
</dbReference>
<sequence>MKRKNIYKILIAFLSALILPSVLASPTVIDDETVVVGDLSESLEPGSTPILSRQKREAYTTINGRQVLISCSTARNLHGECKPFKECYPLFRLRDSHANRAVDEYNAENRANNVDDELRSIYKGVSGPCGTPVPREKYVCCPTSSNFTKAKQPSRPPAPGNAADLQYSQCGRYFVDKSVDENNITYSNVEDIATNVTVKIVNGRPAGRAEFPWAVAMMLNGRQFCGGSLIDSQHVRNYTLCRSTNFFTYEE</sequence>
<accession>A0ABP1Q8J7</accession>
<dbReference type="InterPro" id="IPR043504">
    <property type="entry name" value="Peptidase_S1_PA_chymotrypsin"/>
</dbReference>
<evidence type="ECO:0000256" key="1">
    <source>
        <dbReference type="SAM" id="SignalP"/>
    </source>
</evidence>
<dbReference type="InterPro" id="IPR009003">
    <property type="entry name" value="Peptidase_S1_PA"/>
</dbReference>
<reference evidence="3 4" key="1">
    <citation type="submission" date="2024-08" db="EMBL/GenBank/DDBJ databases">
        <authorList>
            <person name="Cucini C."/>
            <person name="Frati F."/>
        </authorList>
    </citation>
    <scope>NUCLEOTIDE SEQUENCE [LARGE SCALE GENOMIC DNA]</scope>
</reference>
<organism evidence="3 4">
    <name type="scientific">Orchesella dallaii</name>
    <dbReference type="NCBI Taxonomy" id="48710"/>
    <lineage>
        <taxon>Eukaryota</taxon>
        <taxon>Metazoa</taxon>
        <taxon>Ecdysozoa</taxon>
        <taxon>Arthropoda</taxon>
        <taxon>Hexapoda</taxon>
        <taxon>Collembola</taxon>
        <taxon>Entomobryomorpha</taxon>
        <taxon>Entomobryoidea</taxon>
        <taxon>Orchesellidae</taxon>
        <taxon>Orchesellinae</taxon>
        <taxon>Orchesella</taxon>
    </lineage>
</organism>
<proteinExistence type="predicted"/>
<feature type="chain" id="PRO_5045785568" description="Peptidase S1 domain-containing protein" evidence="1">
    <location>
        <begin position="25"/>
        <end position="251"/>
    </location>
</feature>
<evidence type="ECO:0000259" key="2">
    <source>
        <dbReference type="Pfam" id="PF00089"/>
    </source>
</evidence>
<feature type="domain" description="Peptidase S1" evidence="2">
    <location>
        <begin position="200"/>
        <end position="235"/>
    </location>
</feature>
<dbReference type="EMBL" id="CAXLJM020000026">
    <property type="protein sequence ID" value="CAL8093642.1"/>
    <property type="molecule type" value="Genomic_DNA"/>
</dbReference>
<gene>
    <name evidence="3" type="ORF">ODALV1_LOCUS8552</name>
</gene>
<evidence type="ECO:0000313" key="3">
    <source>
        <dbReference type="EMBL" id="CAL8093642.1"/>
    </source>
</evidence>
<dbReference type="InterPro" id="IPR001254">
    <property type="entry name" value="Trypsin_dom"/>
</dbReference>
<feature type="signal peptide" evidence="1">
    <location>
        <begin position="1"/>
        <end position="24"/>
    </location>
</feature>
<keyword evidence="4" id="KW-1185">Reference proteome</keyword>
<name>A0ABP1Q8J7_9HEXA</name>
<dbReference type="SUPFAM" id="SSF50494">
    <property type="entry name" value="Trypsin-like serine proteases"/>
    <property type="match status" value="1"/>
</dbReference>
<evidence type="ECO:0000313" key="4">
    <source>
        <dbReference type="Proteomes" id="UP001642540"/>
    </source>
</evidence>
<dbReference type="Pfam" id="PF00089">
    <property type="entry name" value="Trypsin"/>
    <property type="match status" value="1"/>
</dbReference>